<protein>
    <submittedName>
        <fullName evidence="2">CotH kinase family protein</fullName>
    </submittedName>
</protein>
<organism evidence="2 3">
    <name type="scientific">Roseateles paludis</name>
    <dbReference type="NCBI Taxonomy" id="3145238"/>
    <lineage>
        <taxon>Bacteria</taxon>
        <taxon>Pseudomonadati</taxon>
        <taxon>Pseudomonadota</taxon>
        <taxon>Betaproteobacteria</taxon>
        <taxon>Burkholderiales</taxon>
        <taxon>Sphaerotilaceae</taxon>
        <taxon>Roseateles</taxon>
    </lineage>
</organism>
<keyword evidence="1" id="KW-0732">Signal</keyword>
<comment type="caution">
    <text evidence="2">The sequence shown here is derived from an EMBL/GenBank/DDBJ whole genome shotgun (WGS) entry which is preliminary data.</text>
</comment>
<dbReference type="Proteomes" id="UP001495147">
    <property type="component" value="Unassembled WGS sequence"/>
</dbReference>
<dbReference type="GO" id="GO:0016301">
    <property type="term" value="F:kinase activity"/>
    <property type="evidence" value="ECO:0007669"/>
    <property type="project" value="UniProtKB-KW"/>
</dbReference>
<sequence length="470" mass="52242">MSSVWMQRAMRALVVVSVAMLAACGGGSGGSAPIVTPTPTPPQTPTFVAPDWFPKGVADSLPQLEITTVGAAPIVSRDDYVKGSYKLSGTGVTAAEGALEIKGRGNSTWDWPKKPYRLKLGAAAGLLGMPSSKHWVLLANYADKTLVRNDTAFTFSRSLGLAYTVRDRHVEVSLNGQNLGVYQLTEHVRIAPDRVNVPELKVSDTAAPAVTGGYFMEVDFRMHKDYCKDPGVLPYSPFCVGGVNTQRNTVLCLDSTHGMDPACLKEPETLLAPEWAAQRAYLEKYYADFEAALFGADFKDAAKGYAAYVDVDSVVDYYLINELFKNVDGAVASFFIVKQRDGKFSFGPIWDFDLALGNAGYNDVDKTFGWHIRKATWFARFFEDPAFAAKVKARWAALKTAGKFEEIFQYAQARASWLEKMQQKNFTTWPIFSWVTWYTRYVGGSYSAEVTEMLRWQRERYAWMDGELSK</sequence>
<proteinExistence type="predicted"/>
<gene>
    <name evidence="2" type="ORF">ABDJ85_05435</name>
</gene>
<accession>A0ABV0FY93</accession>
<keyword evidence="2" id="KW-0808">Transferase</keyword>
<name>A0ABV0FY93_9BURK</name>
<dbReference type="EMBL" id="JBDPZD010000001">
    <property type="protein sequence ID" value="MEO3690904.1"/>
    <property type="molecule type" value="Genomic_DNA"/>
</dbReference>
<dbReference type="RefSeq" id="WP_347703720.1">
    <property type="nucleotide sequence ID" value="NZ_JBDPZD010000001.1"/>
</dbReference>
<feature type="chain" id="PRO_5046946567" evidence="1">
    <location>
        <begin position="23"/>
        <end position="470"/>
    </location>
</feature>
<feature type="signal peptide" evidence="1">
    <location>
        <begin position="1"/>
        <end position="22"/>
    </location>
</feature>
<evidence type="ECO:0000256" key="1">
    <source>
        <dbReference type="SAM" id="SignalP"/>
    </source>
</evidence>
<evidence type="ECO:0000313" key="3">
    <source>
        <dbReference type="Proteomes" id="UP001495147"/>
    </source>
</evidence>
<reference evidence="2 3" key="1">
    <citation type="submission" date="2024-05" db="EMBL/GenBank/DDBJ databases">
        <title>Roseateles sp. DJS-2-20 16S ribosomal RNA gene Genome sequencing and assembly.</title>
        <authorList>
            <person name="Woo H."/>
        </authorList>
    </citation>
    <scope>NUCLEOTIDE SEQUENCE [LARGE SCALE GENOMIC DNA]</scope>
    <source>
        <strain evidence="2 3">DJS-2-20</strain>
    </source>
</reference>
<dbReference type="InterPro" id="IPR014867">
    <property type="entry name" value="Spore_coat_CotH_CotH2/3/7"/>
</dbReference>
<evidence type="ECO:0000313" key="2">
    <source>
        <dbReference type="EMBL" id="MEO3690904.1"/>
    </source>
</evidence>
<keyword evidence="3" id="KW-1185">Reference proteome</keyword>
<keyword evidence="2" id="KW-0418">Kinase</keyword>
<dbReference type="Pfam" id="PF08757">
    <property type="entry name" value="CotH"/>
    <property type="match status" value="1"/>
</dbReference>